<comment type="similarity">
    <text evidence="1">Belongs to the bacterial ribosomal protein bS1 family.</text>
</comment>
<evidence type="ECO:0000313" key="16">
    <source>
        <dbReference type="Proteomes" id="UP000062160"/>
    </source>
</evidence>
<evidence type="ECO:0000256" key="8">
    <source>
        <dbReference type="ARBA" id="ARBA00023014"/>
    </source>
</evidence>
<keyword evidence="7 10" id="KW-0408">Iron</keyword>
<feature type="binding site" evidence="10">
    <location>
        <position position="40"/>
    </location>
    <ligand>
        <name>dimethylallyl diphosphate</name>
        <dbReference type="ChEBI" id="CHEBI:57623"/>
    </ligand>
</feature>
<dbReference type="InterPro" id="IPR003451">
    <property type="entry name" value="LytB/IspH"/>
</dbReference>
<feature type="active site" description="Proton donor" evidence="10">
    <location>
        <position position="123"/>
    </location>
</feature>
<dbReference type="InterPro" id="IPR035104">
    <property type="entry name" value="Ribosomal_protein_S1-like"/>
</dbReference>
<dbReference type="GO" id="GO:0003729">
    <property type="term" value="F:mRNA binding"/>
    <property type="evidence" value="ECO:0007669"/>
    <property type="project" value="TreeGrafter"/>
</dbReference>
<dbReference type="UniPathway" id="UPA00059">
    <property type="reaction ID" value="UER00105"/>
</dbReference>
<dbReference type="GO" id="GO:0016114">
    <property type="term" value="P:terpenoid biosynthetic process"/>
    <property type="evidence" value="ECO:0007669"/>
    <property type="project" value="UniProtKB-UniRule"/>
</dbReference>
<dbReference type="GO" id="GO:0003735">
    <property type="term" value="F:structural constituent of ribosome"/>
    <property type="evidence" value="ECO:0007669"/>
    <property type="project" value="TreeGrafter"/>
</dbReference>
<dbReference type="CDD" id="cd13944">
    <property type="entry name" value="lytB_ispH"/>
    <property type="match status" value="1"/>
</dbReference>
<dbReference type="GO" id="GO:0051745">
    <property type="term" value="F:4-hydroxy-3-methylbut-2-enyl diphosphate reductase activity"/>
    <property type="evidence" value="ECO:0007669"/>
    <property type="project" value="UniProtKB-UniRule"/>
</dbReference>
<keyword evidence="10" id="KW-0560">Oxidoreductase</keyword>
<dbReference type="InterPro" id="IPR003029">
    <property type="entry name" value="S1_domain"/>
</dbReference>
<evidence type="ECO:0000256" key="10">
    <source>
        <dbReference type="HAMAP-Rule" id="MF_00191"/>
    </source>
</evidence>
<feature type="coiled-coil region" evidence="12">
    <location>
        <begin position="265"/>
        <end position="295"/>
    </location>
</feature>
<dbReference type="RefSeq" id="WP_059033993.1">
    <property type="nucleotide sequence ID" value="NZ_BSDN01000004.1"/>
</dbReference>
<dbReference type="EMBL" id="DF977003">
    <property type="protein sequence ID" value="GAQ26161.1"/>
    <property type="molecule type" value="Genomic_DNA"/>
</dbReference>
<name>A0A0U9HQI2_9FIRM</name>
<proteinExistence type="inferred from homology"/>
<feature type="domain" description="S1 motif" evidence="14">
    <location>
        <begin position="309"/>
        <end position="378"/>
    </location>
</feature>
<dbReference type="CDD" id="cd04465">
    <property type="entry name" value="S1_RPS1_repeat_ec2_hs2"/>
    <property type="match status" value="1"/>
</dbReference>
<feature type="binding site" evidence="10">
    <location>
        <position position="71"/>
    </location>
    <ligand>
        <name>dimethylallyl diphosphate</name>
        <dbReference type="ChEBI" id="CHEBI:57623"/>
    </ligand>
</feature>
<dbReference type="Pfam" id="PF00575">
    <property type="entry name" value="S1"/>
    <property type="match status" value="4"/>
</dbReference>
<feature type="compositionally biased region" description="Basic and acidic residues" evidence="13">
    <location>
        <begin position="639"/>
        <end position="657"/>
    </location>
</feature>
<feature type="binding site" evidence="10">
    <location>
        <position position="215"/>
    </location>
    <ligand>
        <name>dimethylallyl diphosphate</name>
        <dbReference type="ChEBI" id="CHEBI:57623"/>
    </ligand>
</feature>
<evidence type="ECO:0000256" key="6">
    <source>
        <dbReference type="ARBA" id="ARBA00022980"/>
    </source>
</evidence>
<feature type="binding site" evidence="10">
    <location>
        <position position="40"/>
    </location>
    <ligand>
        <name>(2E)-4-hydroxy-3-methylbut-2-enyl diphosphate</name>
        <dbReference type="ChEBI" id="CHEBI:128753"/>
    </ligand>
</feature>
<feature type="binding site" evidence="10">
    <location>
        <position position="121"/>
    </location>
    <ligand>
        <name>(2E)-4-hydroxy-3-methylbut-2-enyl diphosphate</name>
        <dbReference type="ChEBI" id="CHEBI:128753"/>
    </ligand>
</feature>
<dbReference type="CDD" id="cd05687">
    <property type="entry name" value="S1_RPS1_repeat_ec1_hs1"/>
    <property type="match status" value="1"/>
</dbReference>
<dbReference type="Pfam" id="PF02401">
    <property type="entry name" value="LYTB"/>
    <property type="match status" value="1"/>
</dbReference>
<comment type="catalytic activity">
    <reaction evidence="10">
        <text>isopentenyl diphosphate + 2 oxidized [2Fe-2S]-[ferredoxin] + H2O = (2E)-4-hydroxy-3-methylbut-2-enyl diphosphate + 2 reduced [2Fe-2S]-[ferredoxin] + 2 H(+)</text>
        <dbReference type="Rhea" id="RHEA:24488"/>
        <dbReference type="Rhea" id="RHEA-COMP:10000"/>
        <dbReference type="Rhea" id="RHEA-COMP:10001"/>
        <dbReference type="ChEBI" id="CHEBI:15377"/>
        <dbReference type="ChEBI" id="CHEBI:15378"/>
        <dbReference type="ChEBI" id="CHEBI:33737"/>
        <dbReference type="ChEBI" id="CHEBI:33738"/>
        <dbReference type="ChEBI" id="CHEBI:128753"/>
        <dbReference type="ChEBI" id="CHEBI:128769"/>
        <dbReference type="EC" id="1.17.7.4"/>
    </reaction>
</comment>
<feature type="binding site" evidence="10">
    <location>
        <position position="215"/>
    </location>
    <ligand>
        <name>(2E)-4-hydroxy-3-methylbut-2-enyl diphosphate</name>
        <dbReference type="ChEBI" id="CHEBI:128753"/>
    </ligand>
</feature>
<evidence type="ECO:0000256" key="5">
    <source>
        <dbReference type="ARBA" id="ARBA00022884"/>
    </source>
</evidence>
<dbReference type="Gene3D" id="3.40.1010.20">
    <property type="entry name" value="4-hydroxy-3-methylbut-2-enyl diphosphate reductase, catalytic domain"/>
    <property type="match status" value="2"/>
</dbReference>
<feature type="binding site" evidence="10">
    <location>
        <position position="215"/>
    </location>
    <ligand>
        <name>isopentenyl diphosphate</name>
        <dbReference type="ChEBI" id="CHEBI:128769"/>
    </ligand>
</feature>
<keyword evidence="12" id="KW-0175">Coiled coil</keyword>
<dbReference type="InterPro" id="IPR050437">
    <property type="entry name" value="Ribos_protein_bS1-like"/>
</dbReference>
<gene>
    <name evidence="10" type="primary">ispH</name>
    <name evidence="15" type="ORF">TSYNT_9420</name>
</gene>
<keyword evidence="3 10" id="KW-0479">Metal-binding</keyword>
<dbReference type="GO" id="GO:0046872">
    <property type="term" value="F:metal ion binding"/>
    <property type="evidence" value="ECO:0007669"/>
    <property type="project" value="UniProtKB-KW"/>
</dbReference>
<dbReference type="Gene3D" id="3.40.50.11270">
    <property type="match status" value="1"/>
</dbReference>
<keyword evidence="10" id="KW-0414">Isoprene biosynthesis</keyword>
<organism evidence="15">
    <name type="scientific">Tepidanaerobacter syntrophicus</name>
    <dbReference type="NCBI Taxonomy" id="224999"/>
    <lineage>
        <taxon>Bacteria</taxon>
        <taxon>Bacillati</taxon>
        <taxon>Bacillota</taxon>
        <taxon>Clostridia</taxon>
        <taxon>Thermosediminibacterales</taxon>
        <taxon>Tepidanaerobacteraceae</taxon>
        <taxon>Tepidanaerobacter</taxon>
    </lineage>
</organism>
<dbReference type="EC" id="1.17.7.4" evidence="10"/>
<evidence type="ECO:0000313" key="15">
    <source>
        <dbReference type="EMBL" id="GAQ26161.1"/>
    </source>
</evidence>
<dbReference type="GO" id="GO:0019288">
    <property type="term" value="P:isopentenyl diphosphate biosynthetic process, methylerythritol 4-phosphate pathway"/>
    <property type="evidence" value="ECO:0007669"/>
    <property type="project" value="UniProtKB-UniRule"/>
</dbReference>
<dbReference type="CDD" id="cd05688">
    <property type="entry name" value="S1_RPS1_repeat_ec3"/>
    <property type="match status" value="1"/>
</dbReference>
<evidence type="ECO:0000256" key="4">
    <source>
        <dbReference type="ARBA" id="ARBA00022737"/>
    </source>
</evidence>
<evidence type="ECO:0000256" key="7">
    <source>
        <dbReference type="ARBA" id="ARBA00023004"/>
    </source>
</evidence>
<evidence type="ECO:0000256" key="9">
    <source>
        <dbReference type="ARBA" id="ARBA00023274"/>
    </source>
</evidence>
<dbReference type="AlphaFoldDB" id="A0A0U9HQI2"/>
<feature type="domain" description="S1 motif" evidence="14">
    <location>
        <begin position="568"/>
        <end position="637"/>
    </location>
</feature>
<feature type="binding site" evidence="10">
    <location>
        <position position="93"/>
    </location>
    <ligand>
        <name>[4Fe-4S] cluster</name>
        <dbReference type="ChEBI" id="CHEBI:49883"/>
    </ligand>
</feature>
<keyword evidence="2 10" id="KW-0004">4Fe-4S</keyword>
<dbReference type="Proteomes" id="UP000062160">
    <property type="component" value="Unassembled WGS sequence"/>
</dbReference>
<dbReference type="NCBIfam" id="TIGR00216">
    <property type="entry name" value="ispH_lytB"/>
    <property type="match status" value="1"/>
</dbReference>
<keyword evidence="16" id="KW-1185">Reference proteome</keyword>
<feature type="binding site" evidence="10">
    <location>
        <position position="259"/>
    </location>
    <ligand>
        <name>isopentenyl diphosphate</name>
        <dbReference type="ChEBI" id="CHEBI:128769"/>
    </ligand>
</feature>
<feature type="domain" description="S1 motif" evidence="14">
    <location>
        <begin position="396"/>
        <end position="462"/>
    </location>
</feature>
<dbReference type="GO" id="GO:0051539">
    <property type="term" value="F:4 iron, 4 sulfur cluster binding"/>
    <property type="evidence" value="ECO:0007669"/>
    <property type="project" value="UniProtKB-UniRule"/>
</dbReference>
<dbReference type="GO" id="GO:0005737">
    <property type="term" value="C:cytoplasm"/>
    <property type="evidence" value="ECO:0007669"/>
    <property type="project" value="UniProtKB-ARBA"/>
</dbReference>
<feature type="binding site" evidence="10">
    <location>
        <position position="40"/>
    </location>
    <ligand>
        <name>isopentenyl diphosphate</name>
        <dbReference type="ChEBI" id="CHEBI:128769"/>
    </ligand>
</feature>
<feature type="binding site" evidence="10">
    <location>
        <position position="217"/>
    </location>
    <ligand>
        <name>isopentenyl diphosphate</name>
        <dbReference type="ChEBI" id="CHEBI:128769"/>
    </ligand>
</feature>
<feature type="binding site" evidence="10">
    <location>
        <position position="217"/>
    </location>
    <ligand>
        <name>(2E)-4-hydroxy-3-methylbut-2-enyl diphosphate</name>
        <dbReference type="ChEBI" id="CHEBI:128753"/>
    </ligand>
</feature>
<evidence type="ECO:0000259" key="14">
    <source>
        <dbReference type="PROSITE" id="PS50126"/>
    </source>
</evidence>
<comment type="cofactor">
    <cofactor evidence="10">
        <name>[4Fe-4S] cluster</name>
        <dbReference type="ChEBI" id="CHEBI:49883"/>
    </cofactor>
    <text evidence="10">Binds 1 [4Fe-4S] cluster per subunit.</text>
</comment>
<comment type="pathway">
    <text evidence="10">Isoprenoid biosynthesis; isopentenyl diphosphate biosynthesis via DXP pathway; isopentenyl diphosphate from 1-deoxy-D-xylulose 5-phosphate: step 6/6.</text>
</comment>
<dbReference type="HAMAP" id="MF_00191">
    <property type="entry name" value="IspH"/>
    <property type="match status" value="1"/>
</dbReference>
<feature type="binding site" evidence="10">
    <location>
        <position position="159"/>
    </location>
    <ligand>
        <name>(2E)-4-hydroxy-3-methylbut-2-enyl diphosphate</name>
        <dbReference type="ChEBI" id="CHEBI:128753"/>
    </ligand>
</feature>
<dbReference type="FunFam" id="2.40.50.140:FF:000051">
    <property type="entry name" value="RNA-binding transcriptional accessory protein"/>
    <property type="match status" value="1"/>
</dbReference>
<feature type="binding site" evidence="10">
    <location>
        <position position="121"/>
    </location>
    <ligand>
        <name>isopentenyl diphosphate</name>
        <dbReference type="ChEBI" id="CHEBI:128769"/>
    </ligand>
</feature>
<reference evidence="15" key="1">
    <citation type="journal article" date="2016" name="Genome Announc.">
        <title>Draft Genome Sequence of the Syntrophic Lactate-Degrading Bacterium Tepidanaerobacter syntrophicus JLT.</title>
        <authorList>
            <person name="Matsuura N."/>
            <person name="Ohashi A."/>
            <person name="Tourlousse D.M."/>
            <person name="Sekiguchi Y."/>
        </authorList>
    </citation>
    <scope>NUCLEOTIDE SEQUENCE [LARGE SCALE GENOMIC DNA]</scope>
    <source>
        <strain evidence="15">JL</strain>
    </source>
</reference>
<dbReference type="InterPro" id="IPR012340">
    <property type="entry name" value="NA-bd_OB-fold"/>
</dbReference>
<feature type="binding site" evidence="10">
    <location>
        <position position="12"/>
    </location>
    <ligand>
        <name>[4Fe-4S] cluster</name>
        <dbReference type="ChEBI" id="CHEBI:49883"/>
    </ligand>
</feature>
<dbReference type="GO" id="GO:0006412">
    <property type="term" value="P:translation"/>
    <property type="evidence" value="ECO:0007669"/>
    <property type="project" value="TreeGrafter"/>
</dbReference>
<dbReference type="NCBIfam" id="NF002187">
    <property type="entry name" value="PRK01045.1-1"/>
    <property type="match status" value="1"/>
</dbReference>
<dbReference type="SMART" id="SM00316">
    <property type="entry name" value="S1"/>
    <property type="match status" value="4"/>
</dbReference>
<keyword evidence="4" id="KW-0677">Repeat</keyword>
<dbReference type="PROSITE" id="PS50126">
    <property type="entry name" value="S1"/>
    <property type="match status" value="4"/>
</dbReference>
<evidence type="ECO:0000256" key="1">
    <source>
        <dbReference type="ARBA" id="ARBA00006767"/>
    </source>
</evidence>
<evidence type="ECO:0000256" key="12">
    <source>
        <dbReference type="SAM" id="Coils"/>
    </source>
</evidence>
<accession>A0A0U9HQI2</accession>
<dbReference type="STRING" id="224999.GCA_001485475_02200"/>
<comment type="function">
    <text evidence="10">Catalyzes the conversion of 1-hydroxy-2-methyl-2-(E)-butenyl 4-diphosphate (HMBPP) into a mixture of isopentenyl diphosphate (IPP) and dimethylallyl diphosphate (DMAPP). Acts in the terminal step of the DOXP/MEP pathway for isoprenoid precursor biosynthesis.</text>
</comment>
<keyword evidence="8 10" id="KW-0411">Iron-sulfur</keyword>
<comment type="similarity">
    <text evidence="10">Belongs to the IspH family.</text>
</comment>
<feature type="binding site" evidence="10">
    <location>
        <position position="187"/>
    </location>
    <ligand>
        <name>[4Fe-4S] cluster</name>
        <dbReference type="ChEBI" id="CHEBI:49883"/>
    </ligand>
</feature>
<protein>
    <recommendedName>
        <fullName evidence="10">4-hydroxy-3-methylbut-2-enyl diphosphate reductase</fullName>
        <shortName evidence="10">HMBPP reductase</shortName>
        <ecNumber evidence="10">1.17.7.4</ecNumber>
    </recommendedName>
</protein>
<evidence type="ECO:0000256" key="3">
    <source>
        <dbReference type="ARBA" id="ARBA00022723"/>
    </source>
</evidence>
<dbReference type="NCBIfam" id="NF000907">
    <property type="entry name" value="PRK00087.1"/>
    <property type="match status" value="1"/>
</dbReference>
<dbReference type="UniPathway" id="UPA00056">
    <property type="reaction ID" value="UER00097"/>
</dbReference>
<dbReference type="PROSITE" id="PS50889">
    <property type="entry name" value="S4"/>
    <property type="match status" value="1"/>
</dbReference>
<dbReference type="FunFam" id="2.40.50.140:FF:000018">
    <property type="entry name" value="30S ribosomal protein S1"/>
    <property type="match status" value="1"/>
</dbReference>
<dbReference type="PANTHER" id="PTHR10724:SF7">
    <property type="entry name" value="SMALL RIBOSOMAL SUBUNIT PROTEIN BS1C"/>
    <property type="match status" value="1"/>
</dbReference>
<keyword evidence="5 11" id="KW-0694">RNA-binding</keyword>
<dbReference type="GO" id="GO:1990904">
    <property type="term" value="C:ribonucleoprotein complex"/>
    <property type="evidence" value="ECO:0007669"/>
    <property type="project" value="UniProtKB-KW"/>
</dbReference>
<dbReference type="NCBIfam" id="NF005208">
    <property type="entry name" value="PRK06676.1"/>
    <property type="match status" value="1"/>
</dbReference>
<dbReference type="PRINTS" id="PR00681">
    <property type="entry name" value="RIBOSOMALS1"/>
</dbReference>
<evidence type="ECO:0000256" key="2">
    <source>
        <dbReference type="ARBA" id="ARBA00022485"/>
    </source>
</evidence>
<sequence>MIVSVADYAGFCFGVKRAVEKVEELIDNGEKAYMLGPLIHNSQVIERFKKAGINVADLEDIKEGNVIIRTHGVEPSLIAQLNSLNLNIIDCTCPNVKRVHKAVQNFSDKGYFTIIIGEHNHPEVEGIRGWCGKDVKIIENVEEAKNFYTNKKVGIVVQTTQTEENVEKIMEILGKRLDIASFENTRCAATQQRQKAASELAKKVDIMLVVGDKQSANTKNLVKVCQKAGARVYHIQTAADIRKDWFTAADKVGITAGASTPDWIIKEVIFRMDELNKELNNQENQNELAKQEEGEAVNYDNTFTDLKEGDIVEGTVVKVDNNEVLVNIGYKSDGIIPVSELSNSAFESAEDVVKVGDKIKALVLKLEDNEGNIILSKKKADEVIGWDELEEIYNNQGEVEGTVTEVVKGGVLVDVKGVKGFIPASHLDLRYVPDLNAFLGQKLNLNIIELDRNKNRLVLSHKHVLEKERDALREETWANIQEGQVIKGVVKRLTDFGAFVDIGGVDGLIHISDLSWQRVNHPSDIVKEGQEVEVVVLKVDKDRQRISLGLKQALSDPWEDIEKKYKVGSVIEGRIAKLVNFGAFVEVEPGVEGLVHISQISNQHVNKPEDVLKEGDIVKVKILEIDPEKKRMSLSIKEAENELNKEESKQSFEKPKDNGITGITIGEMVGDIFENKKE</sequence>
<feature type="binding site" evidence="10">
    <location>
        <position position="121"/>
    </location>
    <ligand>
        <name>dimethylallyl diphosphate</name>
        <dbReference type="ChEBI" id="CHEBI:57623"/>
    </ligand>
</feature>
<dbReference type="SUPFAM" id="SSF50249">
    <property type="entry name" value="Nucleic acid-binding proteins"/>
    <property type="match status" value="4"/>
</dbReference>
<evidence type="ECO:0000256" key="11">
    <source>
        <dbReference type="PROSITE-ProRule" id="PRU00182"/>
    </source>
</evidence>
<feature type="region of interest" description="Disordered" evidence="13">
    <location>
        <begin position="639"/>
        <end position="660"/>
    </location>
</feature>
<feature type="binding site" evidence="10">
    <location>
        <position position="259"/>
    </location>
    <ligand>
        <name>(2E)-4-hydroxy-3-methylbut-2-enyl diphosphate</name>
        <dbReference type="ChEBI" id="CHEBI:128753"/>
    </ligand>
</feature>
<dbReference type="GO" id="GO:0050992">
    <property type="term" value="P:dimethylallyl diphosphate biosynthetic process"/>
    <property type="evidence" value="ECO:0007669"/>
    <property type="project" value="UniProtKB-UniRule"/>
</dbReference>
<feature type="binding site" evidence="10">
    <location>
        <position position="71"/>
    </location>
    <ligand>
        <name>(2E)-4-hydroxy-3-methylbut-2-enyl diphosphate</name>
        <dbReference type="ChEBI" id="CHEBI:128753"/>
    </ligand>
</feature>
<feature type="domain" description="S1 motif" evidence="14">
    <location>
        <begin position="483"/>
        <end position="551"/>
    </location>
</feature>
<keyword evidence="9" id="KW-0687">Ribonucleoprotein</keyword>
<comment type="catalytic activity">
    <reaction evidence="10">
        <text>dimethylallyl diphosphate + 2 oxidized [2Fe-2S]-[ferredoxin] + H2O = (2E)-4-hydroxy-3-methylbut-2-enyl diphosphate + 2 reduced [2Fe-2S]-[ferredoxin] + 2 H(+)</text>
        <dbReference type="Rhea" id="RHEA:24825"/>
        <dbReference type="Rhea" id="RHEA-COMP:10000"/>
        <dbReference type="Rhea" id="RHEA-COMP:10001"/>
        <dbReference type="ChEBI" id="CHEBI:15377"/>
        <dbReference type="ChEBI" id="CHEBI:15378"/>
        <dbReference type="ChEBI" id="CHEBI:33737"/>
        <dbReference type="ChEBI" id="CHEBI:33738"/>
        <dbReference type="ChEBI" id="CHEBI:57623"/>
        <dbReference type="ChEBI" id="CHEBI:128753"/>
        <dbReference type="EC" id="1.17.7.4"/>
    </reaction>
</comment>
<evidence type="ECO:0000256" key="13">
    <source>
        <dbReference type="SAM" id="MobiDB-lite"/>
    </source>
</evidence>
<comment type="caution">
    <text evidence="10">Lacks conserved residue(s) required for the propagation of feature annotation.</text>
</comment>
<dbReference type="Gene3D" id="2.40.50.140">
    <property type="entry name" value="Nucleic acid-binding proteins"/>
    <property type="match status" value="4"/>
</dbReference>
<dbReference type="GO" id="GO:0005840">
    <property type="term" value="C:ribosome"/>
    <property type="evidence" value="ECO:0007669"/>
    <property type="project" value="UniProtKB-KW"/>
</dbReference>
<feature type="binding site" evidence="10">
    <location>
        <position position="259"/>
    </location>
    <ligand>
        <name>dimethylallyl diphosphate</name>
        <dbReference type="ChEBI" id="CHEBI:57623"/>
    </ligand>
</feature>
<comment type="pathway">
    <text evidence="10">Isoprenoid biosynthesis; dimethylallyl diphosphate biosynthesis; dimethylallyl diphosphate from (2E)-4-hydroxy-3-methylbutenyl diphosphate: step 1/1.</text>
</comment>
<dbReference type="OrthoDB" id="9804077at2"/>
<dbReference type="PANTHER" id="PTHR10724">
    <property type="entry name" value="30S RIBOSOMAL PROTEIN S1"/>
    <property type="match status" value="1"/>
</dbReference>
<keyword evidence="6" id="KW-0689">Ribosomal protein</keyword>
<feature type="binding site" evidence="10">
    <location>
        <position position="71"/>
    </location>
    <ligand>
        <name>isopentenyl diphosphate</name>
        <dbReference type="ChEBI" id="CHEBI:128769"/>
    </ligand>
</feature>
<feature type="binding site" evidence="10">
    <location>
        <position position="217"/>
    </location>
    <ligand>
        <name>dimethylallyl diphosphate</name>
        <dbReference type="ChEBI" id="CHEBI:57623"/>
    </ligand>
</feature>